<dbReference type="GO" id="GO:0005829">
    <property type="term" value="C:cytosol"/>
    <property type="evidence" value="ECO:0007669"/>
    <property type="project" value="TreeGrafter"/>
</dbReference>
<evidence type="ECO:0000256" key="10">
    <source>
        <dbReference type="ARBA" id="ARBA00066341"/>
    </source>
</evidence>
<evidence type="ECO:0000256" key="1">
    <source>
        <dbReference type="ARBA" id="ARBA00004496"/>
    </source>
</evidence>
<evidence type="ECO:0000256" key="7">
    <source>
        <dbReference type="ARBA" id="ARBA00022840"/>
    </source>
</evidence>
<reference evidence="14" key="2">
    <citation type="journal article" date="2023" name="Science">
        <title>Genomic signatures of disease resistance in endangered staghorn corals.</title>
        <authorList>
            <person name="Vollmer S.V."/>
            <person name="Selwyn J.D."/>
            <person name="Despard B.A."/>
            <person name="Roesel C.L."/>
        </authorList>
    </citation>
    <scope>NUCLEOTIDE SEQUENCE</scope>
    <source>
        <strain evidence="14">K2</strain>
    </source>
</reference>
<evidence type="ECO:0000313" key="15">
    <source>
        <dbReference type="Proteomes" id="UP001249851"/>
    </source>
</evidence>
<comment type="subcellular location">
    <subcellularLocation>
        <location evidence="1">Cytoplasm</location>
    </subcellularLocation>
</comment>
<dbReference type="GO" id="GO:1901701">
    <property type="term" value="P:cellular response to oxygen-containing compound"/>
    <property type="evidence" value="ECO:0007669"/>
    <property type="project" value="UniProtKB-ARBA"/>
</dbReference>
<reference evidence="14" key="1">
    <citation type="journal article" date="2023" name="G3 (Bethesda)">
        <title>Whole genome assembly and annotation of the endangered Caribbean coral Acropora cervicornis.</title>
        <authorList>
            <person name="Selwyn J.D."/>
            <person name="Vollmer S.V."/>
        </authorList>
    </citation>
    <scope>NUCLEOTIDE SEQUENCE</scope>
    <source>
        <strain evidence="14">K2</strain>
    </source>
</reference>
<keyword evidence="4" id="KW-0808">Transferase</keyword>
<comment type="caution">
    <text evidence="14">The sequence shown here is derived from an EMBL/GenBank/DDBJ whole genome shotgun (WGS) entry which is preliminary data.</text>
</comment>
<dbReference type="GO" id="GO:1901135">
    <property type="term" value="P:carbohydrate derivative metabolic process"/>
    <property type="evidence" value="ECO:0007669"/>
    <property type="project" value="UniProtKB-ARBA"/>
</dbReference>
<gene>
    <name evidence="14" type="ORF">P5673_000296</name>
</gene>
<evidence type="ECO:0000256" key="3">
    <source>
        <dbReference type="ARBA" id="ARBA00022490"/>
    </source>
</evidence>
<dbReference type="GO" id="GO:0006091">
    <property type="term" value="P:generation of precursor metabolites and energy"/>
    <property type="evidence" value="ECO:0007669"/>
    <property type="project" value="UniProtKB-ARBA"/>
</dbReference>
<dbReference type="InterPro" id="IPR018484">
    <property type="entry name" value="FGGY_N"/>
</dbReference>
<dbReference type="EC" id="2.7.1.14" evidence="10"/>
<dbReference type="GO" id="GO:0050277">
    <property type="term" value="F:sedoheptulokinase activity"/>
    <property type="evidence" value="ECO:0007669"/>
    <property type="project" value="UniProtKB-EC"/>
</dbReference>
<protein>
    <recommendedName>
        <fullName evidence="11">Sedoheptulokinase</fullName>
        <ecNumber evidence="10">2.7.1.14</ecNumber>
    </recommendedName>
    <alternativeName>
        <fullName evidence="12">Carbohydrate kinase-like protein</fullName>
    </alternativeName>
</protein>
<comment type="similarity">
    <text evidence="2">Belongs to the FGGY kinase family.</text>
</comment>
<evidence type="ECO:0000256" key="9">
    <source>
        <dbReference type="ARBA" id="ARBA00057196"/>
    </source>
</evidence>
<comment type="function">
    <text evidence="9">Acts as a modulator of macrophage activation through control of glucose metabolism.</text>
</comment>
<dbReference type="GO" id="GO:0005524">
    <property type="term" value="F:ATP binding"/>
    <property type="evidence" value="ECO:0007669"/>
    <property type="project" value="UniProtKB-KW"/>
</dbReference>
<dbReference type="PANTHER" id="PTHR10196:SF67">
    <property type="entry name" value="SEDOHEPTULOKINASE"/>
    <property type="match status" value="1"/>
</dbReference>
<evidence type="ECO:0000259" key="13">
    <source>
        <dbReference type="Pfam" id="PF00370"/>
    </source>
</evidence>
<dbReference type="Pfam" id="PF00370">
    <property type="entry name" value="FGGY_N"/>
    <property type="match status" value="1"/>
</dbReference>
<feature type="domain" description="Carbohydrate kinase FGGY N-terminal" evidence="13">
    <location>
        <begin position="14"/>
        <end position="264"/>
    </location>
</feature>
<dbReference type="GO" id="GO:0006071">
    <property type="term" value="P:glycerol metabolic process"/>
    <property type="evidence" value="ECO:0007669"/>
    <property type="project" value="TreeGrafter"/>
</dbReference>
<organism evidence="14 15">
    <name type="scientific">Acropora cervicornis</name>
    <name type="common">Staghorn coral</name>
    <dbReference type="NCBI Taxonomy" id="6130"/>
    <lineage>
        <taxon>Eukaryota</taxon>
        <taxon>Metazoa</taxon>
        <taxon>Cnidaria</taxon>
        <taxon>Anthozoa</taxon>
        <taxon>Hexacorallia</taxon>
        <taxon>Scleractinia</taxon>
        <taxon>Astrocoeniina</taxon>
        <taxon>Acroporidae</taxon>
        <taxon>Acropora</taxon>
    </lineage>
</organism>
<dbReference type="SUPFAM" id="SSF53067">
    <property type="entry name" value="Actin-like ATPase domain"/>
    <property type="match status" value="2"/>
</dbReference>
<dbReference type="FunFam" id="3.30.420.40:FF:000132">
    <property type="entry name" value="Sedoheptulokinase"/>
    <property type="match status" value="1"/>
</dbReference>
<dbReference type="PANTHER" id="PTHR10196">
    <property type="entry name" value="SUGAR KINASE"/>
    <property type="match status" value="1"/>
</dbReference>
<comment type="catalytic activity">
    <reaction evidence="8">
        <text>sedoheptulose + ATP = D-sedoheptulose 7-phosphate + ADP + H(+)</text>
        <dbReference type="Rhea" id="RHEA:23844"/>
        <dbReference type="ChEBI" id="CHEBI:15378"/>
        <dbReference type="ChEBI" id="CHEBI:16802"/>
        <dbReference type="ChEBI" id="CHEBI:30616"/>
        <dbReference type="ChEBI" id="CHEBI:57483"/>
        <dbReference type="ChEBI" id="CHEBI:456216"/>
        <dbReference type="EC" id="2.7.1.14"/>
    </reaction>
</comment>
<keyword evidence="15" id="KW-1185">Reference proteome</keyword>
<keyword evidence="7" id="KW-0067">ATP-binding</keyword>
<dbReference type="AlphaFoldDB" id="A0AAD9R7C6"/>
<evidence type="ECO:0000256" key="4">
    <source>
        <dbReference type="ARBA" id="ARBA00022679"/>
    </source>
</evidence>
<evidence type="ECO:0000256" key="12">
    <source>
        <dbReference type="ARBA" id="ARBA00076706"/>
    </source>
</evidence>
<evidence type="ECO:0000256" key="2">
    <source>
        <dbReference type="ARBA" id="ARBA00009156"/>
    </source>
</evidence>
<dbReference type="GO" id="GO:0009617">
    <property type="term" value="P:response to bacterium"/>
    <property type="evidence" value="ECO:0007669"/>
    <property type="project" value="UniProtKB-ARBA"/>
</dbReference>
<dbReference type="GO" id="GO:0006163">
    <property type="term" value="P:purine nucleotide metabolic process"/>
    <property type="evidence" value="ECO:0007669"/>
    <property type="project" value="UniProtKB-ARBA"/>
</dbReference>
<keyword evidence="3" id="KW-0963">Cytoplasm</keyword>
<dbReference type="GO" id="GO:0071396">
    <property type="term" value="P:cellular response to lipid"/>
    <property type="evidence" value="ECO:0007669"/>
    <property type="project" value="UniProtKB-ARBA"/>
</dbReference>
<dbReference type="EMBL" id="JARQWQ010000001">
    <property type="protein sequence ID" value="KAK2574161.1"/>
    <property type="molecule type" value="Genomic_DNA"/>
</dbReference>
<keyword evidence="6" id="KW-0418">Kinase</keyword>
<dbReference type="GO" id="GO:0046496">
    <property type="term" value="P:nicotinamide nucleotide metabolic process"/>
    <property type="evidence" value="ECO:0007669"/>
    <property type="project" value="UniProtKB-ARBA"/>
</dbReference>
<evidence type="ECO:0000256" key="11">
    <source>
        <dbReference type="ARBA" id="ARBA00069425"/>
    </source>
</evidence>
<evidence type="ECO:0000313" key="14">
    <source>
        <dbReference type="EMBL" id="KAK2574161.1"/>
    </source>
</evidence>
<dbReference type="FunFam" id="3.30.420.40:FF:000111">
    <property type="entry name" value="Sedoheptulokinase"/>
    <property type="match status" value="1"/>
</dbReference>
<dbReference type="Gene3D" id="3.30.420.40">
    <property type="match status" value="2"/>
</dbReference>
<keyword evidence="5" id="KW-0547">Nucleotide-binding</keyword>
<sequence>MTSVTGASNLEALVLGIDLGTTSIKVSLLGEESRNVIESFLFESRARVHDLGANSSEQDVAKILSVLQHALEHLSSALLSRVTKIGICGQMHGCVMWKENSCSDLDRCTSDNFSTIANNASNLITWEDRRCTPEFLRSLPQSKQKTALSTGFGCATLFWLQRNNPGRLECYDYAGTIMDFIVCILCQSDKPCMSSQSAASWGYFNVDNMTWELEILKSASFPSHLLPVVVEPGVVAGKLQTPFFGIPVGTPVAVALGDYQCSVLSSTSQLSDAVLNVGTASQMAVVIPIDDGNHSGNTSAQGTRSDALQVFPYFQGMKVITATSLSGGNIFATFVDTLLTWMKELGIQNNLPSTDDIYGKLLDSADRKGSTTLKVNPKLWGERHTPGERGRVSNLTCSNISLGDVTLALSQGFVENFEKMMSREFLRSHGIQRIVGCGSALVKNKVLQKQVEQVFGLPLVINDSSDASVGAALAAVM</sequence>
<accession>A0AAD9R7C6</accession>
<evidence type="ECO:0000256" key="5">
    <source>
        <dbReference type="ARBA" id="ARBA00022741"/>
    </source>
</evidence>
<dbReference type="InterPro" id="IPR043129">
    <property type="entry name" value="ATPase_NBD"/>
</dbReference>
<name>A0AAD9R7C6_ACRCE</name>
<evidence type="ECO:0000256" key="8">
    <source>
        <dbReference type="ARBA" id="ARBA00052736"/>
    </source>
</evidence>
<proteinExistence type="inferred from homology"/>
<dbReference type="CDD" id="cd07777">
    <property type="entry name" value="ASKHA_NBD_FGGY_SHK"/>
    <property type="match status" value="1"/>
</dbReference>
<dbReference type="Proteomes" id="UP001249851">
    <property type="component" value="Unassembled WGS sequence"/>
</dbReference>
<evidence type="ECO:0000256" key="6">
    <source>
        <dbReference type="ARBA" id="ARBA00022777"/>
    </source>
</evidence>